<keyword evidence="2" id="KW-0479">Metal-binding</keyword>
<dbReference type="InterPro" id="IPR011650">
    <property type="entry name" value="Peptidase_M20_dimer"/>
</dbReference>
<dbReference type="Proteomes" id="UP000246352">
    <property type="component" value="Unassembled WGS sequence"/>
</dbReference>
<proteinExistence type="predicted"/>
<dbReference type="OrthoDB" id="9777385at2"/>
<reference evidence="4 5" key="1">
    <citation type="submission" date="2018-05" db="EMBL/GenBank/DDBJ databases">
        <title>Genomic Encyclopedia of Type Strains, Phase IV (KMG-IV): sequencing the most valuable type-strain genomes for metagenomic binning, comparative biology and taxonomic classification.</title>
        <authorList>
            <person name="Goeker M."/>
        </authorList>
    </citation>
    <scope>NUCLEOTIDE SEQUENCE [LARGE SCALE GENOMIC DNA]</scope>
    <source>
        <strain evidence="4 5">DSM 16791</strain>
    </source>
</reference>
<evidence type="ECO:0000256" key="1">
    <source>
        <dbReference type="ARBA" id="ARBA00022801"/>
    </source>
</evidence>
<dbReference type="SUPFAM" id="SSF53187">
    <property type="entry name" value="Zn-dependent exopeptidases"/>
    <property type="match status" value="1"/>
</dbReference>
<sequence length="377" mass="39035">MDTEGLTRLRHALHRMPEISGAEAETAGRIAVVLAGFGPDRIIAGLGGHGVAAVFDSGVEGPTVLFRSELDGLPIAELPGVAWRSEIEGRAHLCGHDGHMAILCGLGARMAARRPARGRVVLMFQPAEETGAGAAAVIADPGFAAIVPDYAFALHNLPGLPLGHVGVRAGAFNFASEGLAIRLTGKTAHASQPEAGISPAAVMCQLVTALPLLPARLGIAPEDALVTLVHARLGEAAFGIAPGEADVWATIRSISDPIQARLLSEAEALARSLAEAAGLAVECRLSDGFAACHNDAEASALVEAAVEAEGLPRAEVGLPFRWSEDFGRFGSASKAALFVLGAGEGYPRLHNPDYDFPDALIPLGVRMFERVARALCG</sequence>
<dbReference type="AlphaFoldDB" id="A0A317PJX8"/>
<feature type="binding site" evidence="2">
    <location>
        <position position="96"/>
    </location>
    <ligand>
        <name>Mn(2+)</name>
        <dbReference type="ChEBI" id="CHEBI:29035"/>
        <label>2</label>
    </ligand>
</feature>
<dbReference type="PIRSF" id="PIRSF005962">
    <property type="entry name" value="Pept_M20D_amidohydro"/>
    <property type="match status" value="1"/>
</dbReference>
<dbReference type="InterPro" id="IPR002933">
    <property type="entry name" value="Peptidase_M20"/>
</dbReference>
<evidence type="ECO:0000313" key="5">
    <source>
        <dbReference type="Proteomes" id="UP000246352"/>
    </source>
</evidence>
<dbReference type="RefSeq" id="WP_110032902.1">
    <property type="nucleotide sequence ID" value="NZ_QGTR01000003.1"/>
</dbReference>
<dbReference type="Gene3D" id="3.30.70.360">
    <property type="match status" value="1"/>
</dbReference>
<feature type="binding site" evidence="2">
    <location>
        <position position="155"/>
    </location>
    <ligand>
        <name>Mn(2+)</name>
        <dbReference type="ChEBI" id="CHEBI:29035"/>
        <label>2</label>
    </ligand>
</feature>
<dbReference type="InterPro" id="IPR036264">
    <property type="entry name" value="Bact_exopeptidase_dim_dom"/>
</dbReference>
<keyword evidence="1 4" id="KW-0378">Hydrolase</keyword>
<dbReference type="SUPFAM" id="SSF55031">
    <property type="entry name" value="Bacterial exopeptidase dimerisation domain"/>
    <property type="match status" value="1"/>
</dbReference>
<evidence type="ECO:0000313" key="4">
    <source>
        <dbReference type="EMBL" id="PWW00594.1"/>
    </source>
</evidence>
<accession>A0A317PJX8</accession>
<feature type="domain" description="Peptidase M20 dimerisation" evidence="3">
    <location>
        <begin position="178"/>
        <end position="273"/>
    </location>
</feature>
<dbReference type="Pfam" id="PF07687">
    <property type="entry name" value="M20_dimer"/>
    <property type="match status" value="1"/>
</dbReference>
<dbReference type="PANTHER" id="PTHR11014">
    <property type="entry name" value="PEPTIDASE M20 FAMILY MEMBER"/>
    <property type="match status" value="1"/>
</dbReference>
<protein>
    <submittedName>
        <fullName evidence="4">Amidohydrolase</fullName>
    </submittedName>
</protein>
<dbReference type="EMBL" id="QGTR01000003">
    <property type="protein sequence ID" value="PWW00594.1"/>
    <property type="molecule type" value="Genomic_DNA"/>
</dbReference>
<dbReference type="GO" id="GO:0016787">
    <property type="term" value="F:hydrolase activity"/>
    <property type="evidence" value="ECO:0007669"/>
    <property type="project" value="UniProtKB-KW"/>
</dbReference>
<feature type="binding site" evidence="2">
    <location>
        <position position="129"/>
    </location>
    <ligand>
        <name>Mn(2+)</name>
        <dbReference type="ChEBI" id="CHEBI:29035"/>
        <label>2</label>
    </ligand>
</feature>
<evidence type="ECO:0000256" key="2">
    <source>
        <dbReference type="PIRSR" id="PIRSR005962-1"/>
    </source>
</evidence>
<dbReference type="Pfam" id="PF01546">
    <property type="entry name" value="Peptidase_M20"/>
    <property type="match status" value="1"/>
</dbReference>
<comment type="caution">
    <text evidence="4">The sequence shown here is derived from an EMBL/GenBank/DDBJ whole genome shotgun (WGS) entry which is preliminary data.</text>
</comment>
<dbReference type="Gene3D" id="3.40.630.10">
    <property type="entry name" value="Zn peptidases"/>
    <property type="match status" value="1"/>
</dbReference>
<dbReference type="NCBIfam" id="TIGR01891">
    <property type="entry name" value="amidohydrolases"/>
    <property type="match status" value="1"/>
</dbReference>
<comment type="cofactor">
    <cofactor evidence="2">
        <name>Mn(2+)</name>
        <dbReference type="ChEBI" id="CHEBI:29035"/>
    </cofactor>
    <text evidence="2">The Mn(2+) ion enhances activity.</text>
</comment>
<organism evidence="4 5">
    <name type="scientific">Hoeflea marina</name>
    <dbReference type="NCBI Taxonomy" id="274592"/>
    <lineage>
        <taxon>Bacteria</taxon>
        <taxon>Pseudomonadati</taxon>
        <taxon>Pseudomonadota</taxon>
        <taxon>Alphaproteobacteria</taxon>
        <taxon>Hyphomicrobiales</taxon>
        <taxon>Rhizobiaceae</taxon>
        <taxon>Hoeflea</taxon>
    </lineage>
</organism>
<dbReference type="GO" id="GO:0046872">
    <property type="term" value="F:metal ion binding"/>
    <property type="evidence" value="ECO:0007669"/>
    <property type="project" value="UniProtKB-KW"/>
</dbReference>
<feature type="binding site" evidence="2">
    <location>
        <position position="94"/>
    </location>
    <ligand>
        <name>Mn(2+)</name>
        <dbReference type="ChEBI" id="CHEBI:29035"/>
        <label>2</label>
    </ligand>
</feature>
<keyword evidence="2" id="KW-0464">Manganese</keyword>
<gene>
    <name evidence="4" type="ORF">DFR52_103801</name>
</gene>
<feature type="binding site" evidence="2">
    <location>
        <position position="350"/>
    </location>
    <ligand>
        <name>Mn(2+)</name>
        <dbReference type="ChEBI" id="CHEBI:29035"/>
        <label>2</label>
    </ligand>
</feature>
<dbReference type="InterPro" id="IPR017439">
    <property type="entry name" value="Amidohydrolase"/>
</dbReference>
<dbReference type="PANTHER" id="PTHR11014:SF169">
    <property type="entry name" value="CLAN MH, FAMILY M20, PEPTIDASE T-LIKE METALLOPEPTIDASE"/>
    <property type="match status" value="1"/>
</dbReference>
<keyword evidence="5" id="KW-1185">Reference proteome</keyword>
<name>A0A317PJX8_9HYPH</name>
<evidence type="ECO:0000259" key="3">
    <source>
        <dbReference type="Pfam" id="PF07687"/>
    </source>
</evidence>